<comment type="function">
    <text evidence="9">Required for the maintenance of the structure of the mitochondrial inner membrane. Involved in mitochondrial morphology. Causes growth arrest when highly overexpressed.</text>
</comment>
<evidence type="ECO:0000256" key="7">
    <source>
        <dbReference type="ARBA" id="ARBA00023128"/>
    </source>
</evidence>
<dbReference type="SMR" id="A0A1D9QCQ1"/>
<dbReference type="KEGG" id="ssl:SS1G_03646"/>
<evidence type="ECO:0000313" key="13">
    <source>
        <dbReference type="Proteomes" id="UP000177798"/>
    </source>
</evidence>
<comment type="similarity">
    <text evidence="1 10">Belongs to the SHE9 family.</text>
</comment>
<feature type="compositionally biased region" description="Basic and acidic residues" evidence="11">
    <location>
        <begin position="129"/>
        <end position="144"/>
    </location>
</feature>
<dbReference type="PANTHER" id="PTHR31961:SF3">
    <property type="entry name" value="SENSITIVE TO HIGH EXPRESSION PROTEIN 9, MITOCHONDRIAL"/>
    <property type="match status" value="1"/>
</dbReference>
<dbReference type="OMA" id="PACIRCQ"/>
<dbReference type="GO" id="GO:0005743">
    <property type="term" value="C:mitochondrial inner membrane"/>
    <property type="evidence" value="ECO:0007669"/>
    <property type="project" value="UniProtKB-SubCell"/>
</dbReference>
<feature type="transmembrane region" description="Helical" evidence="10">
    <location>
        <begin position="328"/>
        <end position="348"/>
    </location>
</feature>
<keyword evidence="8 10" id="KW-0472">Membrane</keyword>
<dbReference type="RefSeq" id="XP_001595557.1">
    <property type="nucleotide sequence ID" value="XM_001595507.1"/>
</dbReference>
<feature type="compositionally biased region" description="Pro residues" evidence="11">
    <location>
        <begin position="117"/>
        <end position="128"/>
    </location>
</feature>
<keyword evidence="4 10" id="KW-0809">Transit peptide</keyword>
<dbReference type="AlphaFoldDB" id="A0A1D9QCQ1"/>
<name>A0A1D9QCQ1_SCLS1</name>
<reference evidence="13" key="1">
    <citation type="journal article" date="2017" name="Genome Biol. Evol.">
        <title>The complete genome sequence of the phytopathogenic fungus Sclerotinia sclerotiorum reveals insights into the genome architecture of broad host range pathogens.</title>
        <authorList>
            <person name="Derbyshire M."/>
            <person name="Denton-Giles M."/>
            <person name="Hegedus D."/>
            <person name="Seifbarghy S."/>
            <person name="Rollins J."/>
            <person name="van Kan J."/>
            <person name="Seidl M.F."/>
            <person name="Faino L."/>
            <person name="Mbengue M."/>
            <person name="Navaud O."/>
            <person name="Raffaele S."/>
            <person name="Hammond-Kosack K."/>
            <person name="Heard S."/>
            <person name="Oliver R."/>
        </authorList>
    </citation>
    <scope>NUCLEOTIDE SEQUENCE [LARGE SCALE GENOMIC DNA]</scope>
    <source>
        <strain evidence="13">ATCC 18683 / 1980 / Ss-1</strain>
    </source>
</reference>
<keyword evidence="3 10" id="KW-0999">Mitochondrion inner membrane</keyword>
<evidence type="ECO:0000256" key="3">
    <source>
        <dbReference type="ARBA" id="ARBA00022792"/>
    </source>
</evidence>
<accession>A0A1D9QCQ1</accession>
<keyword evidence="7 10" id="KW-0496">Mitochondrion</keyword>
<feature type="transmembrane region" description="Helical" evidence="10">
    <location>
        <begin position="501"/>
        <end position="524"/>
    </location>
</feature>
<dbReference type="EMBL" id="CP017822">
    <property type="protein sequence ID" value="APA12688.1"/>
    <property type="molecule type" value="Genomic_DNA"/>
</dbReference>
<keyword evidence="6" id="KW-0175">Coiled coil</keyword>
<evidence type="ECO:0000256" key="2">
    <source>
        <dbReference type="ARBA" id="ARBA00022692"/>
    </source>
</evidence>
<feature type="region of interest" description="Disordered" evidence="11">
    <location>
        <begin position="109"/>
        <end position="171"/>
    </location>
</feature>
<gene>
    <name evidence="12" type="ORF">sscle_09g074580</name>
</gene>
<evidence type="ECO:0000256" key="1">
    <source>
        <dbReference type="ARBA" id="ARBA00007472"/>
    </source>
</evidence>
<evidence type="ECO:0000256" key="11">
    <source>
        <dbReference type="SAM" id="MobiDB-lite"/>
    </source>
</evidence>
<dbReference type="Proteomes" id="UP000177798">
    <property type="component" value="Chromosome 9"/>
</dbReference>
<dbReference type="Pfam" id="PF05546">
    <property type="entry name" value="She9_MDM33"/>
    <property type="match status" value="1"/>
</dbReference>
<evidence type="ECO:0000256" key="8">
    <source>
        <dbReference type="ARBA" id="ARBA00023136"/>
    </source>
</evidence>
<organism evidence="12 13">
    <name type="scientific">Sclerotinia sclerotiorum (strain ATCC 18683 / 1980 / Ss-1)</name>
    <name type="common">White mold</name>
    <name type="synonym">Whetzelinia sclerotiorum</name>
    <dbReference type="NCBI Taxonomy" id="665079"/>
    <lineage>
        <taxon>Eukaryota</taxon>
        <taxon>Fungi</taxon>
        <taxon>Dikarya</taxon>
        <taxon>Ascomycota</taxon>
        <taxon>Pezizomycotina</taxon>
        <taxon>Leotiomycetes</taxon>
        <taxon>Helotiales</taxon>
        <taxon>Sclerotiniaceae</taxon>
        <taxon>Sclerotinia</taxon>
    </lineage>
</organism>
<proteinExistence type="inferred from homology"/>
<dbReference type="OrthoDB" id="5595506at2759"/>
<dbReference type="PANTHER" id="PTHR31961">
    <property type="entry name" value="SENSITIVE TO HIGH EXPRESSION PROTEIN 9, MITOCHONDRIAL"/>
    <property type="match status" value="1"/>
</dbReference>
<evidence type="ECO:0000256" key="10">
    <source>
        <dbReference type="RuleBase" id="RU364128"/>
    </source>
</evidence>
<dbReference type="VEuPathDB" id="FungiDB:sscle_09g074580"/>
<evidence type="ECO:0000256" key="6">
    <source>
        <dbReference type="ARBA" id="ARBA00023054"/>
    </source>
</evidence>
<sequence length="527" mass="59050">MVSVIEAHNTQWSELHRAQHPNILSLSQYLILPIDVRKREKSSARHNSSERGRQLSIAMQPLTRLIPRFAIDSGSASISRSLRISPRPSLKSSICLQCRIYSPSLRRHFADDQRPIIEPPPHLRPKVTPPEDPKPQPQPEEEKPASIPEYSKQDDSPSPQLERDRELPSTLESRRLAMTKKLSHLMDHMQGNIFIASQRINDLTGYSGIEALKNKITNLEAQVASSKELVRSTRLHYKTTVADRASSQREVTTLLARKDTWTPADLERFTHLYRMDHTNEQAVQEAATRLADAEREAEKAAGELSSSILSRYHEEQIWSDKIRRMSTWGTWGLMGVNVLLFLVFQFGFEPWRRRRLVAGFEEKVREALEQEKTLAMSTAIRGAEIGGGEGSEVSLDEIVAAEVQELKEEALVEGLGEPAVEAVAATIEGEVPHHESNNEPAQEIGEAAAAMDTAELNIPYSRPPPFDYRNIESWKEKMEAGKAAAIDLWSTRQVSITKKDITIIALEGAAGGAVLAGAIFTFIIRRS</sequence>
<comment type="subunit">
    <text evidence="10">Homooligomer.</text>
</comment>
<protein>
    <recommendedName>
        <fullName evidence="10">Sensitive to high expression protein 9, mitochondrial</fullName>
    </recommendedName>
</protein>
<evidence type="ECO:0000256" key="4">
    <source>
        <dbReference type="ARBA" id="ARBA00022946"/>
    </source>
</evidence>
<dbReference type="InterPro" id="IPR008839">
    <property type="entry name" value="MDM33_fungi"/>
</dbReference>
<feature type="compositionally biased region" description="Basic and acidic residues" evidence="11">
    <location>
        <begin position="151"/>
        <end position="171"/>
    </location>
</feature>
<evidence type="ECO:0000313" key="12">
    <source>
        <dbReference type="EMBL" id="APA12688.1"/>
    </source>
</evidence>
<keyword evidence="5 10" id="KW-1133">Transmembrane helix</keyword>
<keyword evidence="2 10" id="KW-0812">Transmembrane</keyword>
<evidence type="ECO:0000256" key="5">
    <source>
        <dbReference type="ARBA" id="ARBA00022989"/>
    </source>
</evidence>
<comment type="subcellular location">
    <subcellularLocation>
        <location evidence="10">Mitochondrion inner membrane</location>
        <topology evidence="10">Multi-pass membrane protein</topology>
    </subcellularLocation>
</comment>
<evidence type="ECO:0000256" key="9">
    <source>
        <dbReference type="ARBA" id="ARBA00024807"/>
    </source>
</evidence>